<feature type="region of interest" description="Disordered" evidence="7">
    <location>
        <begin position="124"/>
        <end position="147"/>
    </location>
</feature>
<feature type="region of interest" description="Disordered" evidence="7">
    <location>
        <begin position="85"/>
        <end position="105"/>
    </location>
</feature>
<dbReference type="GO" id="GO:0005634">
    <property type="term" value="C:nucleus"/>
    <property type="evidence" value="ECO:0007669"/>
    <property type="project" value="UniProtKB-SubCell"/>
</dbReference>
<proteinExistence type="predicted"/>
<keyword evidence="4" id="KW-0863">Zinc-finger</keyword>
<dbReference type="EMBL" id="QKKF02009716">
    <property type="protein sequence ID" value="RZF45190.1"/>
    <property type="molecule type" value="Genomic_DNA"/>
</dbReference>
<dbReference type="InterPro" id="IPR003604">
    <property type="entry name" value="Matrin/U1-like-C_Znf_C2H2"/>
</dbReference>
<dbReference type="SMART" id="SM00451">
    <property type="entry name" value="ZnF_U1"/>
    <property type="match status" value="5"/>
</dbReference>
<evidence type="ECO:0000313" key="9">
    <source>
        <dbReference type="EMBL" id="RZF45190.1"/>
    </source>
</evidence>
<evidence type="ECO:0000256" key="1">
    <source>
        <dbReference type="ARBA" id="ARBA00004123"/>
    </source>
</evidence>
<accession>A0A482XI50</accession>
<dbReference type="OrthoDB" id="434647at2759"/>
<dbReference type="InterPro" id="IPR036236">
    <property type="entry name" value="Znf_C2H2_sf"/>
</dbReference>
<evidence type="ECO:0000256" key="2">
    <source>
        <dbReference type="ARBA" id="ARBA00022723"/>
    </source>
</evidence>
<name>A0A482XI50_LAOST</name>
<evidence type="ECO:0000313" key="10">
    <source>
        <dbReference type="Proteomes" id="UP000291343"/>
    </source>
</evidence>
<evidence type="ECO:0000259" key="8">
    <source>
        <dbReference type="PROSITE" id="PS00028"/>
    </source>
</evidence>
<keyword evidence="3" id="KW-0677">Repeat</keyword>
<dbReference type="SMART" id="SM00355">
    <property type="entry name" value="ZnF_C2H2"/>
    <property type="match status" value="6"/>
</dbReference>
<keyword evidence="10" id="KW-1185">Reference proteome</keyword>
<feature type="region of interest" description="Disordered" evidence="7">
    <location>
        <begin position="666"/>
        <end position="692"/>
    </location>
</feature>
<organism evidence="9 10">
    <name type="scientific">Laodelphax striatellus</name>
    <name type="common">Small brown planthopper</name>
    <name type="synonym">Delphax striatella</name>
    <dbReference type="NCBI Taxonomy" id="195883"/>
    <lineage>
        <taxon>Eukaryota</taxon>
        <taxon>Metazoa</taxon>
        <taxon>Ecdysozoa</taxon>
        <taxon>Arthropoda</taxon>
        <taxon>Hexapoda</taxon>
        <taxon>Insecta</taxon>
        <taxon>Pterygota</taxon>
        <taxon>Neoptera</taxon>
        <taxon>Paraneoptera</taxon>
        <taxon>Hemiptera</taxon>
        <taxon>Auchenorrhyncha</taxon>
        <taxon>Fulgoroidea</taxon>
        <taxon>Delphacidae</taxon>
        <taxon>Criomorphinae</taxon>
        <taxon>Laodelphax</taxon>
    </lineage>
</organism>
<feature type="region of interest" description="Disordered" evidence="7">
    <location>
        <begin position="468"/>
        <end position="522"/>
    </location>
</feature>
<dbReference type="InterPro" id="IPR013087">
    <property type="entry name" value="Znf_C2H2_type"/>
</dbReference>
<dbReference type="Pfam" id="PF12874">
    <property type="entry name" value="zf-met"/>
    <property type="match status" value="4"/>
</dbReference>
<feature type="compositionally biased region" description="Basic and acidic residues" evidence="7">
    <location>
        <begin position="492"/>
        <end position="522"/>
    </location>
</feature>
<evidence type="ECO:0000256" key="7">
    <source>
        <dbReference type="SAM" id="MobiDB-lite"/>
    </source>
</evidence>
<dbReference type="PROSITE" id="PS00028">
    <property type="entry name" value="ZINC_FINGER_C2H2_1"/>
    <property type="match status" value="1"/>
</dbReference>
<keyword evidence="5" id="KW-0862">Zinc</keyword>
<dbReference type="InParanoid" id="A0A482XI50"/>
<evidence type="ECO:0000256" key="5">
    <source>
        <dbReference type="ARBA" id="ARBA00022833"/>
    </source>
</evidence>
<feature type="compositionally biased region" description="Basic and acidic residues" evidence="7">
    <location>
        <begin position="126"/>
        <end position="137"/>
    </location>
</feature>
<gene>
    <name evidence="9" type="ORF">LSTR_LSTR009961</name>
</gene>
<feature type="domain" description="C2H2-type" evidence="8">
    <location>
        <begin position="289"/>
        <end position="311"/>
    </location>
</feature>
<keyword evidence="2" id="KW-0479">Metal-binding</keyword>
<dbReference type="AlphaFoldDB" id="A0A482XI50"/>
<evidence type="ECO:0000256" key="3">
    <source>
        <dbReference type="ARBA" id="ARBA00022737"/>
    </source>
</evidence>
<comment type="caution">
    <text evidence="9">The sequence shown here is derived from an EMBL/GenBank/DDBJ whole genome shotgun (WGS) entry which is preliminary data.</text>
</comment>
<dbReference type="InterPro" id="IPR051868">
    <property type="entry name" value="ZN346_ZMAT4"/>
</dbReference>
<dbReference type="Gene3D" id="3.30.160.60">
    <property type="entry name" value="Classic Zinc Finger"/>
    <property type="match status" value="5"/>
</dbReference>
<dbReference type="InterPro" id="IPR022755">
    <property type="entry name" value="Znf_C2H2_jaz"/>
</dbReference>
<reference evidence="9 10" key="1">
    <citation type="journal article" date="2017" name="Gigascience">
        <title>Genome sequence of the small brown planthopper, Laodelphax striatellus.</title>
        <authorList>
            <person name="Zhu J."/>
            <person name="Jiang F."/>
            <person name="Wang X."/>
            <person name="Yang P."/>
            <person name="Bao Y."/>
            <person name="Zhao W."/>
            <person name="Wang W."/>
            <person name="Lu H."/>
            <person name="Wang Q."/>
            <person name="Cui N."/>
            <person name="Li J."/>
            <person name="Chen X."/>
            <person name="Luo L."/>
            <person name="Yu J."/>
            <person name="Kang L."/>
            <person name="Cui F."/>
        </authorList>
    </citation>
    <scope>NUCLEOTIDE SEQUENCE [LARGE SCALE GENOMIC DNA]</scope>
    <source>
        <strain evidence="9">Lst14</strain>
    </source>
</reference>
<evidence type="ECO:0000256" key="6">
    <source>
        <dbReference type="ARBA" id="ARBA00023242"/>
    </source>
</evidence>
<feature type="compositionally biased region" description="Polar residues" evidence="7">
    <location>
        <begin position="85"/>
        <end position="97"/>
    </location>
</feature>
<evidence type="ECO:0000256" key="4">
    <source>
        <dbReference type="ARBA" id="ARBA00022771"/>
    </source>
</evidence>
<dbReference type="GO" id="GO:0003676">
    <property type="term" value="F:nucleic acid binding"/>
    <property type="evidence" value="ECO:0007669"/>
    <property type="project" value="InterPro"/>
</dbReference>
<dbReference type="Pfam" id="PF12171">
    <property type="entry name" value="zf-C2H2_jaz"/>
    <property type="match status" value="1"/>
</dbReference>
<comment type="subcellular location">
    <subcellularLocation>
        <location evidence="1">Nucleus</location>
    </subcellularLocation>
</comment>
<dbReference type="GO" id="GO:0008270">
    <property type="term" value="F:zinc ion binding"/>
    <property type="evidence" value="ECO:0007669"/>
    <property type="project" value="UniProtKB-KW"/>
</dbReference>
<dbReference type="PANTHER" id="PTHR46144">
    <property type="entry name" value="ZINC FINGER PROTEIN 385B-LIKE"/>
    <property type="match status" value="1"/>
</dbReference>
<protein>
    <recommendedName>
        <fullName evidence="8">C2H2-type domain-containing protein</fullName>
    </recommendedName>
</protein>
<dbReference type="PANTHER" id="PTHR46144:SF6">
    <property type="entry name" value="C2H2-TYPE DOMAIN-CONTAINING PROTEIN"/>
    <property type="match status" value="1"/>
</dbReference>
<feature type="compositionally biased region" description="Acidic residues" evidence="7">
    <location>
        <begin position="682"/>
        <end position="692"/>
    </location>
</feature>
<dbReference type="SUPFAM" id="SSF57667">
    <property type="entry name" value="beta-beta-alpha zinc fingers"/>
    <property type="match status" value="5"/>
</dbReference>
<dbReference type="Proteomes" id="UP000291343">
    <property type="component" value="Unassembled WGS sequence"/>
</dbReference>
<sequence length="821" mass="95105">MGATSQGRVVMLPNWPGHFNVSSGTPGSTGGWGNPQIYHRRQINVPPGFEAPRGHIYHRRQNVPPGFEAPRFQEASTSYEFAQGAQYATHSQPSPSYGDNRHYDQDWPLYKRSDGNQLSYYQSRPMYERRRHDDAESAKPPTRVLEPFSNSDEIRHKLVLLKARLAESPLPKEFDRVVTQLSCTLCGVKSPVPKYMKPHWTSVLHADEVRHWLLKWYRKMRSSDALYRRRPKAYEYEEDEQFCFLCMKPFTSAEIAQTHYDSKQHEKRIINLLCDLAIGKYHDVHQFRCDICNVTCPTEEQLAKHLESPNHAKKLRAIGVAVEIPISTTLADHSNEMKYECQICNVKTYTEETLRVHMTSSKHLRKMKKMSGEGTIDAQGISGPSNIFTYECKICNVKAETHAQLDVHVSSKKHKTAVEKRLDPVKKEIIEEVEVKRKMTQYKCDICGVFANAEGQYLMHMNSQKHARAVARARHNADKTKTAADPSDEPSEPTKRQRSDDDPSVPAEKRQRPNLPKEEEKKKIPKAMELFLRRYRLQVPIRKTCETKDCEVLQDGEYEAASRVGNRGEMLVMVVPGEYIWHTLQRNTNIWRKQLACSSSVVMSDNADVWRVSAFFGDMSATAESEDMMSSRIAAGELLLHKLQKQYSSVQMPKDTYEKLDNYENIEEDEEEQGGGETEFVLNDDDDDDDEEVIDPDKLYIIRRENEAHKDFDEMLRFYLNDYQANLSDFRDLVFVNFYSYERSAIRQICAEFGIVAEYRRSKKGVVVLVSKIKTIYKNDPWLFLDVILYYKEQFKEFNLVRPGDSKLCLYDNVKLIDEEK</sequence>
<keyword evidence="6" id="KW-0539">Nucleus</keyword>